<evidence type="ECO:0000313" key="2">
    <source>
        <dbReference type="EMBL" id="OGM11403.1"/>
    </source>
</evidence>
<protein>
    <recommendedName>
        <fullName evidence="4">POTRA domain-containing protein</fullName>
    </recommendedName>
</protein>
<proteinExistence type="predicted"/>
<evidence type="ECO:0008006" key="4">
    <source>
        <dbReference type="Google" id="ProtNLM"/>
    </source>
</evidence>
<evidence type="ECO:0000313" key="3">
    <source>
        <dbReference type="Proteomes" id="UP000178533"/>
    </source>
</evidence>
<dbReference type="Proteomes" id="UP000178533">
    <property type="component" value="Unassembled WGS sequence"/>
</dbReference>
<reference evidence="2 3" key="1">
    <citation type="journal article" date="2016" name="Nat. Commun.">
        <title>Thousands of microbial genomes shed light on interconnected biogeochemical processes in an aquifer system.</title>
        <authorList>
            <person name="Anantharaman K."/>
            <person name="Brown C.T."/>
            <person name="Hug L.A."/>
            <person name="Sharon I."/>
            <person name="Castelle C.J."/>
            <person name="Probst A.J."/>
            <person name="Thomas B.C."/>
            <person name="Singh A."/>
            <person name="Wilkins M.J."/>
            <person name="Karaoz U."/>
            <person name="Brodie E.L."/>
            <person name="Williams K.H."/>
            <person name="Hubbard S.S."/>
            <person name="Banfield J.F."/>
        </authorList>
    </citation>
    <scope>NUCLEOTIDE SEQUENCE [LARGE SCALE GENOMIC DNA]</scope>
</reference>
<name>A0A1F7X8V9_9BACT</name>
<keyword evidence="1" id="KW-0472">Membrane</keyword>
<organism evidence="2 3">
    <name type="scientific">Candidatus Woesebacteria bacterium RBG_16_36_11</name>
    <dbReference type="NCBI Taxonomy" id="1802481"/>
    <lineage>
        <taxon>Bacteria</taxon>
        <taxon>Candidatus Woeseibacteriota</taxon>
    </lineage>
</organism>
<dbReference type="EMBL" id="MGFT01000023">
    <property type="protein sequence ID" value="OGM11403.1"/>
    <property type="molecule type" value="Genomic_DNA"/>
</dbReference>
<sequence>MKLKTLFLLIGIILFIGIPFLLIPRLIKISIITCKSQYGPCNNVIQENLVDIKFEKLFTVKKELRNKLSQNVLVREYFIQYKFPNILEINLLEAKPKYAIADREKNIVLVDARGYVVSSQSSSSLPTLEIEGELGKIGEQVNKNILFAGELIYDMFSLYQIEYGRVAGDRLEMTTEDGIKIIYPLEGDKEVLVGSLVAIVSRLKETDEETKIEEVKSVSEIDLRYKNPVLR</sequence>
<dbReference type="AlphaFoldDB" id="A0A1F7X8V9"/>
<keyword evidence="1" id="KW-0812">Transmembrane</keyword>
<gene>
    <name evidence="2" type="ORF">A2W13_02205</name>
</gene>
<comment type="caution">
    <text evidence="2">The sequence shown here is derived from an EMBL/GenBank/DDBJ whole genome shotgun (WGS) entry which is preliminary data.</text>
</comment>
<evidence type="ECO:0000256" key="1">
    <source>
        <dbReference type="SAM" id="Phobius"/>
    </source>
</evidence>
<keyword evidence="1" id="KW-1133">Transmembrane helix</keyword>
<feature type="transmembrane region" description="Helical" evidence="1">
    <location>
        <begin position="6"/>
        <end position="27"/>
    </location>
</feature>
<accession>A0A1F7X8V9</accession>